<accession>A0A9N9GCG8</accession>
<protein>
    <submittedName>
        <fullName evidence="1">13156_t:CDS:1</fullName>
    </submittedName>
</protein>
<gene>
    <name evidence="1" type="ORF">FMOSSE_LOCUS8528</name>
</gene>
<comment type="caution">
    <text evidence="1">The sequence shown here is derived from an EMBL/GenBank/DDBJ whole genome shotgun (WGS) entry which is preliminary data.</text>
</comment>
<dbReference type="AlphaFoldDB" id="A0A9N9GCG8"/>
<dbReference type="Proteomes" id="UP000789375">
    <property type="component" value="Unassembled WGS sequence"/>
</dbReference>
<keyword evidence="2" id="KW-1185">Reference proteome</keyword>
<sequence>EHVRALEWYKYQTNNNTLYDSYYRNKTRMSSNDLGWRITNPKLYLFTF</sequence>
<dbReference type="EMBL" id="CAJVPP010002228">
    <property type="protein sequence ID" value="CAG8592720.1"/>
    <property type="molecule type" value="Genomic_DNA"/>
</dbReference>
<evidence type="ECO:0000313" key="1">
    <source>
        <dbReference type="EMBL" id="CAG8592720.1"/>
    </source>
</evidence>
<proteinExistence type="predicted"/>
<name>A0A9N9GCG8_FUNMO</name>
<evidence type="ECO:0000313" key="2">
    <source>
        <dbReference type="Proteomes" id="UP000789375"/>
    </source>
</evidence>
<reference evidence="1" key="1">
    <citation type="submission" date="2021-06" db="EMBL/GenBank/DDBJ databases">
        <authorList>
            <person name="Kallberg Y."/>
            <person name="Tangrot J."/>
            <person name="Rosling A."/>
        </authorList>
    </citation>
    <scope>NUCLEOTIDE SEQUENCE</scope>
    <source>
        <strain evidence="1">87-6 pot B 2015</strain>
    </source>
</reference>
<organism evidence="1 2">
    <name type="scientific">Funneliformis mosseae</name>
    <name type="common">Endomycorrhizal fungus</name>
    <name type="synonym">Glomus mosseae</name>
    <dbReference type="NCBI Taxonomy" id="27381"/>
    <lineage>
        <taxon>Eukaryota</taxon>
        <taxon>Fungi</taxon>
        <taxon>Fungi incertae sedis</taxon>
        <taxon>Mucoromycota</taxon>
        <taxon>Glomeromycotina</taxon>
        <taxon>Glomeromycetes</taxon>
        <taxon>Glomerales</taxon>
        <taxon>Glomeraceae</taxon>
        <taxon>Funneliformis</taxon>
    </lineage>
</organism>
<feature type="non-terminal residue" evidence="1">
    <location>
        <position position="48"/>
    </location>
</feature>